<dbReference type="SUPFAM" id="SSF103473">
    <property type="entry name" value="MFS general substrate transporter"/>
    <property type="match status" value="1"/>
</dbReference>
<feature type="transmembrane region" description="Helical" evidence="5">
    <location>
        <begin position="253"/>
        <end position="271"/>
    </location>
</feature>
<evidence type="ECO:0000256" key="1">
    <source>
        <dbReference type="ARBA" id="ARBA00004141"/>
    </source>
</evidence>
<keyword evidence="8" id="KW-1185">Reference proteome</keyword>
<comment type="subcellular location">
    <subcellularLocation>
        <location evidence="1">Membrane</location>
        <topology evidence="1">Multi-pass membrane protein</topology>
    </subcellularLocation>
</comment>
<gene>
    <name evidence="7" type="ORF">ONE63_001501</name>
</gene>
<evidence type="ECO:0000256" key="5">
    <source>
        <dbReference type="SAM" id="Phobius"/>
    </source>
</evidence>
<comment type="caution">
    <text evidence="7">The sequence shown here is derived from an EMBL/GenBank/DDBJ whole genome shotgun (WGS) entry which is preliminary data.</text>
</comment>
<dbReference type="PRINTS" id="PR01035">
    <property type="entry name" value="TCRTETA"/>
</dbReference>
<feature type="transmembrane region" description="Helical" evidence="5">
    <location>
        <begin position="220"/>
        <end position="241"/>
    </location>
</feature>
<dbReference type="InterPro" id="IPR020846">
    <property type="entry name" value="MFS_dom"/>
</dbReference>
<evidence type="ECO:0000256" key="2">
    <source>
        <dbReference type="ARBA" id="ARBA00022692"/>
    </source>
</evidence>
<dbReference type="InterPro" id="IPR011701">
    <property type="entry name" value="MFS"/>
</dbReference>
<dbReference type="GO" id="GO:0016020">
    <property type="term" value="C:membrane"/>
    <property type="evidence" value="ECO:0007669"/>
    <property type="project" value="UniProtKB-SubCell"/>
</dbReference>
<evidence type="ECO:0000313" key="7">
    <source>
        <dbReference type="EMBL" id="KAJ1523660.1"/>
    </source>
</evidence>
<reference evidence="7" key="1">
    <citation type="submission" date="2022-12" db="EMBL/GenBank/DDBJ databases">
        <title>Chromosome-level genome assembly of the bean flower thrips Megalurothrips usitatus.</title>
        <authorList>
            <person name="Ma L."/>
            <person name="Liu Q."/>
            <person name="Li H."/>
            <person name="Cai W."/>
        </authorList>
    </citation>
    <scope>NUCLEOTIDE SEQUENCE</scope>
    <source>
        <strain evidence="7">Cailab_2022a</strain>
    </source>
</reference>
<dbReference type="InterPro" id="IPR001958">
    <property type="entry name" value="Tet-R_TetA/multi-R_MdtG-like"/>
</dbReference>
<keyword evidence="4 5" id="KW-0472">Membrane</keyword>
<feature type="transmembrane region" description="Helical" evidence="5">
    <location>
        <begin position="135"/>
        <end position="153"/>
    </location>
</feature>
<dbReference type="PANTHER" id="PTHR24002:SF3">
    <property type="entry name" value="SOLUTE CARRIER FAMILY 22 MEMBER 18"/>
    <property type="match status" value="1"/>
</dbReference>
<dbReference type="Pfam" id="PF07690">
    <property type="entry name" value="MFS_1"/>
    <property type="match status" value="1"/>
</dbReference>
<evidence type="ECO:0000256" key="3">
    <source>
        <dbReference type="ARBA" id="ARBA00022989"/>
    </source>
</evidence>
<evidence type="ECO:0000259" key="6">
    <source>
        <dbReference type="PROSITE" id="PS50850"/>
    </source>
</evidence>
<dbReference type="GO" id="GO:0022857">
    <property type="term" value="F:transmembrane transporter activity"/>
    <property type="evidence" value="ECO:0007669"/>
    <property type="project" value="InterPro"/>
</dbReference>
<feature type="transmembrane region" description="Helical" evidence="5">
    <location>
        <begin position="159"/>
        <end position="181"/>
    </location>
</feature>
<dbReference type="PROSITE" id="PS50850">
    <property type="entry name" value="MFS"/>
    <property type="match status" value="1"/>
</dbReference>
<name>A0AAV7XGE1_9NEOP</name>
<feature type="transmembrane region" description="Helical" evidence="5">
    <location>
        <begin position="74"/>
        <end position="101"/>
    </location>
</feature>
<dbReference type="EMBL" id="JAPTSV010000010">
    <property type="protein sequence ID" value="KAJ1523660.1"/>
    <property type="molecule type" value="Genomic_DNA"/>
</dbReference>
<dbReference type="Gene3D" id="1.20.1250.20">
    <property type="entry name" value="MFS general substrate transporter like domains"/>
    <property type="match status" value="1"/>
</dbReference>
<dbReference type="InterPro" id="IPR036259">
    <property type="entry name" value="MFS_trans_sf"/>
</dbReference>
<feature type="transmembrane region" description="Helical" evidence="5">
    <location>
        <begin position="12"/>
        <end position="30"/>
    </location>
</feature>
<dbReference type="Proteomes" id="UP001075354">
    <property type="component" value="Chromosome 10"/>
</dbReference>
<feature type="transmembrane region" description="Helical" evidence="5">
    <location>
        <begin position="315"/>
        <end position="338"/>
    </location>
</feature>
<protein>
    <recommendedName>
        <fullName evidence="6">Major facilitator superfamily (MFS) profile domain-containing protein</fullName>
    </recommendedName>
</protein>
<proteinExistence type="predicted"/>
<keyword evidence="3 5" id="KW-1133">Transmembrane helix</keyword>
<organism evidence="7 8">
    <name type="scientific">Megalurothrips usitatus</name>
    <name type="common">bean blossom thrips</name>
    <dbReference type="NCBI Taxonomy" id="439358"/>
    <lineage>
        <taxon>Eukaryota</taxon>
        <taxon>Metazoa</taxon>
        <taxon>Ecdysozoa</taxon>
        <taxon>Arthropoda</taxon>
        <taxon>Hexapoda</taxon>
        <taxon>Insecta</taxon>
        <taxon>Pterygota</taxon>
        <taxon>Neoptera</taxon>
        <taxon>Paraneoptera</taxon>
        <taxon>Thysanoptera</taxon>
        <taxon>Terebrantia</taxon>
        <taxon>Thripoidea</taxon>
        <taxon>Thripidae</taxon>
        <taxon>Megalurothrips</taxon>
    </lineage>
</organism>
<dbReference type="PANTHER" id="PTHR24002">
    <property type="entry name" value="SOLUTE CARRIER FAMILY 22 MEMBER 18"/>
    <property type="match status" value="1"/>
</dbReference>
<accession>A0AAV7XGE1</accession>
<keyword evidence="2 5" id="KW-0812">Transmembrane</keyword>
<dbReference type="GO" id="GO:0005635">
    <property type="term" value="C:nuclear envelope"/>
    <property type="evidence" value="ECO:0007669"/>
    <property type="project" value="TreeGrafter"/>
</dbReference>
<sequence>MAGFSDFHLKCVYFMSAMDVFSVGLAIPLLSPYLRSMGASHLVIGLSTSLYGAAQLISSPLVGSWSDRNGRVSVLSLTLGACSLCYFMLGQTSSMVLILLLRLVLGCFKHTQSLCKSIIADEVPPYEQAGAYGKLAAISGVGFIIGPVVGGHISDHKHGFSYITVIILLCFWVNIAIAQTLPASHHSRNRATRNRPGIQEEFTKMLEHLKGISWSKHQNILILKLVHVFALSFYFNNYSVLLQEKYGMTPKSVGYIISFQSMIGSGTSFLSGQIQHIYEWRYPPQKASAVQIVHCFVAMTAALVGISYVDSMPALLMWLIPLASGAALLRTVLTELLVQKASPQERGSLLGAAHSFSAMSRLCTPLVAGIASDWYGTSAVSLLSQVVAGIGAFSAHHLLKGDYLEHYVS</sequence>
<feature type="transmembrane region" description="Helical" evidence="5">
    <location>
        <begin position="292"/>
        <end position="309"/>
    </location>
</feature>
<evidence type="ECO:0000313" key="8">
    <source>
        <dbReference type="Proteomes" id="UP001075354"/>
    </source>
</evidence>
<dbReference type="AlphaFoldDB" id="A0AAV7XGE1"/>
<feature type="domain" description="Major facilitator superfamily (MFS) profile" evidence="6">
    <location>
        <begin position="5"/>
        <end position="403"/>
    </location>
</feature>
<evidence type="ECO:0000256" key="4">
    <source>
        <dbReference type="ARBA" id="ARBA00023136"/>
    </source>
</evidence>